<protein>
    <recommendedName>
        <fullName evidence="3">Methyltransferase FkbM domain-containing protein</fullName>
    </recommendedName>
</protein>
<gene>
    <name evidence="1" type="ORF">PQJ73_06035</name>
</gene>
<reference evidence="1" key="1">
    <citation type="journal article" date="2023" name="Microbiol Resour">
        <title>Genome Sequences of Rhodoplanes serenus and Two Thermotolerant Strains, Rhodoplanes tepidamans and 'Rhodoplanes cryptolactis,' Further Refine the Genus.</title>
        <authorList>
            <person name="Rayyan A.A."/>
            <person name="Kyndt J.A."/>
        </authorList>
    </citation>
    <scope>NUCLEOTIDE SEQUENCE</scope>
    <source>
        <strain evidence="1">DSM 9987</strain>
    </source>
</reference>
<evidence type="ECO:0000313" key="1">
    <source>
        <dbReference type="EMBL" id="MDC7785237.1"/>
    </source>
</evidence>
<dbReference type="Gene3D" id="3.40.50.150">
    <property type="entry name" value="Vaccinia Virus protein VP39"/>
    <property type="match status" value="1"/>
</dbReference>
<comment type="caution">
    <text evidence="1">The sequence shown here is derived from an EMBL/GenBank/DDBJ whole genome shotgun (WGS) entry which is preliminary data.</text>
</comment>
<name>A0ABT5J6E8_RHOTP</name>
<organism evidence="1 2">
    <name type="scientific">Rhodoplanes tepidamans</name>
    <name type="common">Rhodoplanes cryptolactis</name>
    <dbReference type="NCBI Taxonomy" id="200616"/>
    <lineage>
        <taxon>Bacteria</taxon>
        <taxon>Pseudomonadati</taxon>
        <taxon>Pseudomonadota</taxon>
        <taxon>Alphaproteobacteria</taxon>
        <taxon>Hyphomicrobiales</taxon>
        <taxon>Nitrobacteraceae</taxon>
        <taxon>Rhodoplanes</taxon>
    </lineage>
</organism>
<reference evidence="1" key="2">
    <citation type="submission" date="2023-02" db="EMBL/GenBank/DDBJ databases">
        <authorList>
            <person name="Rayyan A."/>
            <person name="Meyer T."/>
            <person name="Kyndt J.A."/>
        </authorList>
    </citation>
    <scope>NUCLEOTIDE SEQUENCE</scope>
    <source>
        <strain evidence="1">DSM 9987</strain>
    </source>
</reference>
<proteinExistence type="predicted"/>
<evidence type="ECO:0000313" key="2">
    <source>
        <dbReference type="Proteomes" id="UP001165652"/>
    </source>
</evidence>
<dbReference type="EMBL" id="JAQQLI010000006">
    <property type="protein sequence ID" value="MDC7785237.1"/>
    <property type="molecule type" value="Genomic_DNA"/>
</dbReference>
<accession>A0ABT5J6E8</accession>
<dbReference type="SUPFAM" id="SSF53335">
    <property type="entry name" value="S-adenosyl-L-methionine-dependent methyltransferases"/>
    <property type="match status" value="1"/>
</dbReference>
<keyword evidence="2" id="KW-1185">Reference proteome</keyword>
<dbReference type="InterPro" id="IPR029063">
    <property type="entry name" value="SAM-dependent_MTases_sf"/>
</dbReference>
<dbReference type="Proteomes" id="UP001165652">
    <property type="component" value="Unassembled WGS sequence"/>
</dbReference>
<evidence type="ECO:0008006" key="3">
    <source>
        <dbReference type="Google" id="ProtNLM"/>
    </source>
</evidence>
<dbReference type="RefSeq" id="WP_272776083.1">
    <property type="nucleotide sequence ID" value="NZ_JAQQLI010000006.1"/>
</dbReference>
<sequence>MRHETWTTIEASPLAMRLFRGYHGLPDPVRAVLRWIAMPRWQAAAAYVHVRSGGRVLSGPFEGTQLGLSPISKRKLIGYVLGTQECELHDLVESLVARRYERIVNVGAADGYYSIGFARRLSEATVVAFEMLHEHHAGMLRAAEENGVADRFRVEGRCDAEALRRELDASPTRTLLVVDIEGGERELLDPEVVPGLRRADLLVETHDALVPGCTRALIDRFEATHDIERVAARPRTLANFPRDALPLLPRYLPGTAVELMNERRTGVQEWLQLTARATA</sequence>